<dbReference type="Pfam" id="PF02604">
    <property type="entry name" value="PhdYeFM_antitox"/>
    <property type="match status" value="1"/>
</dbReference>
<accession>A0A7X6IDP2</accession>
<comment type="similarity">
    <text evidence="1 2">Belongs to the phD/YefM antitoxin family.</text>
</comment>
<protein>
    <recommendedName>
        <fullName evidence="2">Antitoxin</fullName>
    </recommendedName>
</protein>
<evidence type="ECO:0000256" key="1">
    <source>
        <dbReference type="ARBA" id="ARBA00009981"/>
    </source>
</evidence>
<dbReference type="InterPro" id="IPR006442">
    <property type="entry name" value="Antitoxin_Phd/YefM"/>
</dbReference>
<organism evidence="3 4">
    <name type="scientific">Candidatus Manganitrophus noduliformans</name>
    <dbReference type="NCBI Taxonomy" id="2606439"/>
    <lineage>
        <taxon>Bacteria</taxon>
        <taxon>Pseudomonadati</taxon>
        <taxon>Nitrospirota</taxon>
        <taxon>Nitrospiria</taxon>
        <taxon>Candidatus Troglogloeales</taxon>
        <taxon>Candidatus Manganitrophaceae</taxon>
        <taxon>Candidatus Manganitrophus</taxon>
    </lineage>
</organism>
<dbReference type="EMBL" id="VTOW01000009">
    <property type="protein sequence ID" value="NKE73630.1"/>
    <property type="molecule type" value="Genomic_DNA"/>
</dbReference>
<keyword evidence="4" id="KW-1185">Reference proteome</keyword>
<gene>
    <name evidence="3" type="ORF">MNODULE_23005</name>
</gene>
<dbReference type="Proteomes" id="UP000534783">
    <property type="component" value="Unassembled WGS sequence"/>
</dbReference>
<name>A0A7X6IDP2_9BACT</name>
<proteinExistence type="inferred from homology"/>
<comment type="caution">
    <text evidence="3">The sequence shown here is derived from an EMBL/GenBank/DDBJ whole genome shotgun (WGS) entry which is preliminary data.</text>
</comment>
<evidence type="ECO:0000313" key="3">
    <source>
        <dbReference type="EMBL" id="NKE73630.1"/>
    </source>
</evidence>
<evidence type="ECO:0000313" key="4">
    <source>
        <dbReference type="Proteomes" id="UP000534783"/>
    </source>
</evidence>
<dbReference type="NCBIfam" id="TIGR01552">
    <property type="entry name" value="phd_fam"/>
    <property type="match status" value="1"/>
</dbReference>
<reference evidence="3 4" key="1">
    <citation type="journal article" date="2020" name="Nature">
        <title>Bacterial chemolithoautotrophy via manganese oxidation.</title>
        <authorList>
            <person name="Yu H."/>
            <person name="Leadbetter J.R."/>
        </authorList>
    </citation>
    <scope>NUCLEOTIDE SEQUENCE [LARGE SCALE GENOMIC DNA]</scope>
    <source>
        <strain evidence="3 4">Mn-1</strain>
    </source>
</reference>
<dbReference type="Gene3D" id="3.40.1620.10">
    <property type="entry name" value="YefM-like domain"/>
    <property type="match status" value="1"/>
</dbReference>
<sequence length="102" mass="11301">MIHRLEDSLERTVNIAEAKAHFSSLIESVAHEGERILLLSHGKPKAALVGVEDLKRLQGGLMTTTTRTVLTHAAELRRKIASRGKKHDAIEDDLEAIRGSKR</sequence>
<evidence type="ECO:0000256" key="2">
    <source>
        <dbReference type="RuleBase" id="RU362080"/>
    </source>
</evidence>
<dbReference type="AlphaFoldDB" id="A0A7X6IDP2"/>
<dbReference type="PANTHER" id="PTHR33713">
    <property type="entry name" value="ANTITOXIN YAFN-RELATED"/>
    <property type="match status" value="1"/>
</dbReference>
<comment type="function">
    <text evidence="2">Antitoxin component of a type II toxin-antitoxin (TA) system.</text>
</comment>
<dbReference type="InterPro" id="IPR036165">
    <property type="entry name" value="YefM-like_sf"/>
</dbReference>
<dbReference type="PANTHER" id="PTHR33713:SF6">
    <property type="entry name" value="ANTITOXIN YEFM"/>
    <property type="match status" value="1"/>
</dbReference>
<dbReference type="SUPFAM" id="SSF143120">
    <property type="entry name" value="YefM-like"/>
    <property type="match status" value="1"/>
</dbReference>
<dbReference type="InterPro" id="IPR051405">
    <property type="entry name" value="phD/YefM_antitoxin"/>
</dbReference>